<dbReference type="AlphaFoldDB" id="A0A316A3T2"/>
<evidence type="ECO:0000313" key="2">
    <source>
        <dbReference type="EMBL" id="PWJ52636.1"/>
    </source>
</evidence>
<sequence length="31" mass="3536">MSNRDVSKKTSAQFEKRSHLRRMTISSADAP</sequence>
<name>A0A316A3T2_9ACTN</name>
<reference evidence="2 3" key="1">
    <citation type="submission" date="2018-03" db="EMBL/GenBank/DDBJ databases">
        <title>Genomic Encyclopedia of Archaeal and Bacterial Type Strains, Phase II (KMG-II): from individual species to whole genera.</title>
        <authorList>
            <person name="Goeker M."/>
        </authorList>
    </citation>
    <scope>NUCLEOTIDE SEQUENCE [LARGE SCALE GENOMIC DNA]</scope>
    <source>
        <strain evidence="2 3">DSM 44889</strain>
    </source>
</reference>
<comment type="caution">
    <text evidence="2">The sequence shown here is derived from an EMBL/GenBank/DDBJ whole genome shotgun (WGS) entry which is preliminary data.</text>
</comment>
<evidence type="ECO:0000256" key="1">
    <source>
        <dbReference type="SAM" id="MobiDB-lite"/>
    </source>
</evidence>
<protein>
    <submittedName>
        <fullName evidence="2">Uncharacterized protein</fullName>
    </submittedName>
</protein>
<dbReference type="Proteomes" id="UP000245469">
    <property type="component" value="Unassembled WGS sequence"/>
</dbReference>
<keyword evidence="3" id="KW-1185">Reference proteome</keyword>
<proteinExistence type="predicted"/>
<feature type="region of interest" description="Disordered" evidence="1">
    <location>
        <begin position="1"/>
        <end position="31"/>
    </location>
</feature>
<organism evidence="2 3">
    <name type="scientific">Quadrisphaera granulorum</name>
    <dbReference type="NCBI Taxonomy" id="317664"/>
    <lineage>
        <taxon>Bacteria</taxon>
        <taxon>Bacillati</taxon>
        <taxon>Actinomycetota</taxon>
        <taxon>Actinomycetes</taxon>
        <taxon>Kineosporiales</taxon>
        <taxon>Kineosporiaceae</taxon>
        <taxon>Quadrisphaera</taxon>
    </lineage>
</organism>
<evidence type="ECO:0000313" key="3">
    <source>
        <dbReference type="Proteomes" id="UP000245469"/>
    </source>
</evidence>
<accession>A0A316A3T2</accession>
<dbReference type="EMBL" id="QGDQ01000018">
    <property type="protein sequence ID" value="PWJ52636.1"/>
    <property type="molecule type" value="Genomic_DNA"/>
</dbReference>
<gene>
    <name evidence="2" type="ORF">BXY45_1187</name>
</gene>